<keyword evidence="5 6" id="KW-0472">Membrane</keyword>
<proteinExistence type="inferred from homology"/>
<organism evidence="7 8">
    <name type="scientific">Rhynocoris fuscipes</name>
    <dbReference type="NCBI Taxonomy" id="488301"/>
    <lineage>
        <taxon>Eukaryota</taxon>
        <taxon>Metazoa</taxon>
        <taxon>Ecdysozoa</taxon>
        <taxon>Arthropoda</taxon>
        <taxon>Hexapoda</taxon>
        <taxon>Insecta</taxon>
        <taxon>Pterygota</taxon>
        <taxon>Neoptera</taxon>
        <taxon>Paraneoptera</taxon>
        <taxon>Hemiptera</taxon>
        <taxon>Heteroptera</taxon>
        <taxon>Panheteroptera</taxon>
        <taxon>Cimicomorpha</taxon>
        <taxon>Reduviidae</taxon>
        <taxon>Harpactorinae</taxon>
        <taxon>Harpactorini</taxon>
        <taxon>Rhynocoris</taxon>
    </lineage>
</organism>
<name>A0AAW1CXV4_9HEMI</name>
<reference evidence="7 8" key="1">
    <citation type="submission" date="2022-12" db="EMBL/GenBank/DDBJ databases">
        <title>Chromosome-level genome assembly of true bugs.</title>
        <authorList>
            <person name="Ma L."/>
            <person name="Li H."/>
        </authorList>
    </citation>
    <scope>NUCLEOTIDE SEQUENCE [LARGE SCALE GENOMIC DNA]</scope>
    <source>
        <strain evidence="7">Lab_2022b</strain>
    </source>
</reference>
<dbReference type="EMBL" id="JAPXFL010000008">
    <property type="protein sequence ID" value="KAK9502835.1"/>
    <property type="molecule type" value="Genomic_DNA"/>
</dbReference>
<evidence type="ECO:0000313" key="7">
    <source>
        <dbReference type="EMBL" id="KAK9502835.1"/>
    </source>
</evidence>
<evidence type="ECO:0000256" key="2">
    <source>
        <dbReference type="ARBA" id="ARBA00005467"/>
    </source>
</evidence>
<evidence type="ECO:0000256" key="6">
    <source>
        <dbReference type="RuleBase" id="RU361206"/>
    </source>
</evidence>
<dbReference type="AlphaFoldDB" id="A0AAW1CXV4"/>
<dbReference type="PANTHER" id="PTHR13019">
    <property type="entry name" value="GOLGI APPARATUS MEMBRANE PROTEIN TVP23"/>
    <property type="match status" value="1"/>
</dbReference>
<comment type="caution">
    <text evidence="7">The sequence shown here is derived from an EMBL/GenBank/DDBJ whole genome shotgun (WGS) entry which is preliminary data.</text>
</comment>
<evidence type="ECO:0000256" key="4">
    <source>
        <dbReference type="ARBA" id="ARBA00022989"/>
    </source>
</evidence>
<dbReference type="GO" id="GO:0009306">
    <property type="term" value="P:protein secretion"/>
    <property type="evidence" value="ECO:0007669"/>
    <property type="project" value="TreeGrafter"/>
</dbReference>
<protein>
    <recommendedName>
        <fullName evidence="6">Golgi apparatus membrane protein TVP23 homolog</fullName>
    </recommendedName>
</protein>
<evidence type="ECO:0000256" key="1">
    <source>
        <dbReference type="ARBA" id="ARBA00004141"/>
    </source>
</evidence>
<gene>
    <name evidence="7" type="ORF">O3M35_011531</name>
</gene>
<keyword evidence="8" id="KW-1185">Reference proteome</keyword>
<keyword evidence="3 6" id="KW-0812">Transmembrane</keyword>
<dbReference type="Pfam" id="PF05832">
    <property type="entry name" value="DUF846"/>
    <property type="match status" value="1"/>
</dbReference>
<evidence type="ECO:0000256" key="3">
    <source>
        <dbReference type="ARBA" id="ARBA00022692"/>
    </source>
</evidence>
<comment type="subcellular location">
    <subcellularLocation>
        <location evidence="1 6">Membrane</location>
        <topology evidence="1 6">Multi-pass membrane protein</topology>
    </subcellularLocation>
</comment>
<sequence length="216" mass="24751">MSTMIEEDTIPFGLEYQDKSRLPHPYVTLCHIGFRSAALLWYLLCGIFSDSFITNFVLIVLLLSLDFWTVKNITGRLMVGLRWWNYIDDDGKSHWVYESKKVQGTTQNMVNSTESKIFWAGLVCFPALWGLLFIVNLFSFEFKWLLLICIAGALNGANLHGYLKCRFGKNNENIGTSISNVTQNFFRQQILQNVTNMMNSSTQPTVPQMNPNQNVV</sequence>
<dbReference type="GO" id="GO:0016192">
    <property type="term" value="P:vesicle-mediated transport"/>
    <property type="evidence" value="ECO:0007669"/>
    <property type="project" value="TreeGrafter"/>
</dbReference>
<dbReference type="GO" id="GO:0000139">
    <property type="term" value="C:Golgi membrane"/>
    <property type="evidence" value="ECO:0007669"/>
    <property type="project" value="TreeGrafter"/>
</dbReference>
<dbReference type="InterPro" id="IPR008564">
    <property type="entry name" value="TVP23-like"/>
</dbReference>
<keyword evidence="4 6" id="KW-1133">Transmembrane helix</keyword>
<feature type="transmembrane region" description="Helical" evidence="6">
    <location>
        <begin position="144"/>
        <end position="163"/>
    </location>
</feature>
<dbReference type="Proteomes" id="UP001461498">
    <property type="component" value="Unassembled WGS sequence"/>
</dbReference>
<evidence type="ECO:0000313" key="8">
    <source>
        <dbReference type="Proteomes" id="UP001461498"/>
    </source>
</evidence>
<evidence type="ECO:0000256" key="5">
    <source>
        <dbReference type="ARBA" id="ARBA00023136"/>
    </source>
</evidence>
<feature type="transmembrane region" description="Helical" evidence="6">
    <location>
        <begin position="117"/>
        <end position="138"/>
    </location>
</feature>
<accession>A0AAW1CXV4</accession>
<feature type="transmembrane region" description="Helical" evidence="6">
    <location>
        <begin position="39"/>
        <end position="68"/>
    </location>
</feature>
<comment type="similarity">
    <text evidence="2 6">Belongs to the TVP23 family.</text>
</comment>
<dbReference type="PANTHER" id="PTHR13019:SF25">
    <property type="entry name" value="GOLGI APPARATUS MEMBRANE PROTEIN TVP23 HOMOLOG"/>
    <property type="match status" value="1"/>
</dbReference>